<reference evidence="1 2" key="1">
    <citation type="journal article" date="2019" name="PLoS Negl. Trop. Dis.">
        <title>Revisiting the worldwide diversity of Leptospira species in the environment.</title>
        <authorList>
            <person name="Vincent A.T."/>
            <person name="Schiettekatte O."/>
            <person name="Bourhy P."/>
            <person name="Veyrier F.J."/>
            <person name="Picardeau M."/>
        </authorList>
    </citation>
    <scope>NUCLEOTIDE SEQUENCE [LARGE SCALE GENOMIC DNA]</scope>
    <source>
        <strain evidence="1 2">201800273</strain>
    </source>
</reference>
<name>A0A7I0HPL5_9LEPT</name>
<gene>
    <name evidence="1" type="ORF">EHQ43_14490</name>
</gene>
<protein>
    <recommendedName>
        <fullName evidence="3">Capsule assembly protein Wzi</fullName>
    </recommendedName>
</protein>
<evidence type="ECO:0000313" key="1">
    <source>
        <dbReference type="EMBL" id="TGL03560.1"/>
    </source>
</evidence>
<accession>A0A7I0HPL5</accession>
<dbReference type="Proteomes" id="UP000297641">
    <property type="component" value="Unassembled WGS sequence"/>
</dbReference>
<dbReference type="EMBL" id="RQFT01000012">
    <property type="protein sequence ID" value="TGL03560.1"/>
    <property type="molecule type" value="Genomic_DNA"/>
</dbReference>
<comment type="caution">
    <text evidence="1">The sequence shown here is derived from an EMBL/GenBank/DDBJ whole genome shotgun (WGS) entry which is preliminary data.</text>
</comment>
<evidence type="ECO:0008006" key="3">
    <source>
        <dbReference type="Google" id="ProtNLM"/>
    </source>
</evidence>
<proteinExistence type="predicted"/>
<evidence type="ECO:0000313" key="2">
    <source>
        <dbReference type="Proteomes" id="UP000297641"/>
    </source>
</evidence>
<dbReference type="AlphaFoldDB" id="A0A7I0HPL5"/>
<organism evidence="1 2">
    <name type="scientific">Leptospira bouyouniensis</name>
    <dbReference type="NCBI Taxonomy" id="2484911"/>
    <lineage>
        <taxon>Bacteria</taxon>
        <taxon>Pseudomonadati</taxon>
        <taxon>Spirochaetota</taxon>
        <taxon>Spirochaetia</taxon>
        <taxon>Leptospirales</taxon>
        <taxon>Leptospiraceae</taxon>
        <taxon>Leptospira</taxon>
    </lineage>
</organism>
<sequence length="523" mass="60363">MDWQKITLFLWFIFVQSLFAGEKTPKDVPVSTLLKTGFPPKLVATWKEKANGPREAFFKWKRGLKGKEAALVSQIWKTESLSYPVEPKTKEKDSRNEVRMNQEMFLGGIPGPFSQSKVSDPFLGDGWFLGLSHQNLDVQYLPRDEKNHSAFAVGRIQKGNRFILEKRDEEFLYGIDFVTHSFRFTSGNRYKPIPHFYFAKDPNFYSQMDRVNSPLPQPIQSSHFFGYQFTNISKNLEIGIYTAPGFSLYPGVYITSPNKSYSGVWSPGENKSSLYVNDSYDLGNLGKHRIQSESIFNPKETVGFLYSKSEFQDSKFLFDSTIYRDSPLLYGNVSSGEIRPEIPQTLGYLRGSYKHLIGGEGLSSMEGHRFEKGSSFFFPFVVSEIGNILYRYRSYFESGNYEYNEIGRAVFYEWRKDRSVCSVGFESREFGGQWEGKIAVPIRSGHLLELSTIFREGNLKTRAWFENWTYASDFNINLTDREEIIKLKYVSPFLSLNVSYSEKENVTAPILFINFQFLHLIEN</sequence>